<dbReference type="AlphaFoldDB" id="A0A1Y2N988"/>
<protein>
    <recommendedName>
        <fullName evidence="3">Carboxymuconolactone decarboxylase family protein</fullName>
    </recommendedName>
</protein>
<dbReference type="SUPFAM" id="SSF69118">
    <property type="entry name" value="AhpD-like"/>
    <property type="match status" value="1"/>
</dbReference>
<dbReference type="EMBL" id="MIGB01000001">
    <property type="protein sequence ID" value="OSY44032.1"/>
    <property type="molecule type" value="Genomic_DNA"/>
</dbReference>
<evidence type="ECO:0008006" key="3">
    <source>
        <dbReference type="Google" id="ProtNLM"/>
    </source>
</evidence>
<evidence type="ECO:0000313" key="1">
    <source>
        <dbReference type="EMBL" id="OSY44032.1"/>
    </source>
</evidence>
<proteinExistence type="predicted"/>
<dbReference type="InterPro" id="IPR029032">
    <property type="entry name" value="AhpD-like"/>
</dbReference>
<dbReference type="Gene3D" id="1.20.1290.10">
    <property type="entry name" value="AhpD-like"/>
    <property type="match status" value="1"/>
</dbReference>
<sequence>MGDGGLVVRMLARMCTALWGYMPGVIPAMVATMGNGPALRWFALNFPRFLVTLRVLGPIRTHLAGLTISLANGCVYCAYGRAHALELIWLRDRGRLFPLDARTLESWNGLSRHEIAVRLRAVLEEAGLHAEVIWVDRTLALVEGLPPIDATERRIAHLCRMVGTMNAIAVAAGTVPDGAHDPVNKDTALKARLVAAHDAV</sequence>
<dbReference type="RefSeq" id="WP_085910503.1">
    <property type="nucleotide sequence ID" value="NZ_AP018920.1"/>
</dbReference>
<name>A0A1Y2N988_PSEAH</name>
<organism evidence="1 2">
    <name type="scientific">Pseudonocardia autotrophica</name>
    <name type="common">Amycolata autotrophica</name>
    <name type="synonym">Nocardia autotrophica</name>
    <dbReference type="NCBI Taxonomy" id="2074"/>
    <lineage>
        <taxon>Bacteria</taxon>
        <taxon>Bacillati</taxon>
        <taxon>Actinomycetota</taxon>
        <taxon>Actinomycetes</taxon>
        <taxon>Pseudonocardiales</taxon>
        <taxon>Pseudonocardiaceae</taxon>
        <taxon>Pseudonocardia</taxon>
    </lineage>
</organism>
<dbReference type="STRING" id="2074.BG845_00152"/>
<comment type="caution">
    <text evidence="1">The sequence shown here is derived from an EMBL/GenBank/DDBJ whole genome shotgun (WGS) entry which is preliminary data.</text>
</comment>
<evidence type="ECO:0000313" key="2">
    <source>
        <dbReference type="Proteomes" id="UP000194360"/>
    </source>
</evidence>
<reference evidence="1 2" key="1">
    <citation type="submission" date="2016-09" db="EMBL/GenBank/DDBJ databases">
        <title>Pseudonocardia autotrophica DSM535, a candidate organism with high potential of specific P450 cytochromes.</title>
        <authorList>
            <person name="Grumaz C."/>
            <person name="Vainshtein Y."/>
            <person name="Kirstahler P."/>
            <person name="Sohn K."/>
        </authorList>
    </citation>
    <scope>NUCLEOTIDE SEQUENCE [LARGE SCALE GENOMIC DNA]</scope>
    <source>
        <strain evidence="1 2">DSM 535</strain>
    </source>
</reference>
<keyword evidence="2" id="KW-1185">Reference proteome</keyword>
<dbReference type="OrthoDB" id="3570455at2"/>
<dbReference type="Proteomes" id="UP000194360">
    <property type="component" value="Unassembled WGS sequence"/>
</dbReference>
<accession>A0A1Y2N988</accession>
<gene>
    <name evidence="1" type="ORF">BG845_00152</name>
</gene>